<evidence type="ECO:0000313" key="3">
    <source>
        <dbReference type="Proteomes" id="UP000539111"/>
    </source>
</evidence>
<evidence type="ECO:0000313" key="2">
    <source>
        <dbReference type="EMBL" id="NYI69412.1"/>
    </source>
</evidence>
<keyword evidence="3" id="KW-1185">Reference proteome</keyword>
<protein>
    <submittedName>
        <fullName evidence="2">Ketosteroid isomerase-like protein</fullName>
    </submittedName>
</protein>
<evidence type="ECO:0000259" key="1">
    <source>
        <dbReference type="Pfam" id="PF13474"/>
    </source>
</evidence>
<dbReference type="InterPro" id="IPR032710">
    <property type="entry name" value="NTF2-like_dom_sf"/>
</dbReference>
<gene>
    <name evidence="2" type="ORF">BJY26_003718</name>
</gene>
<dbReference type="Gene3D" id="3.10.450.50">
    <property type="match status" value="1"/>
</dbReference>
<dbReference type="AlphaFoldDB" id="A0A7Z0IJH4"/>
<proteinExistence type="predicted"/>
<dbReference type="Proteomes" id="UP000539111">
    <property type="component" value="Unassembled WGS sequence"/>
</dbReference>
<sequence>MGARFEEFMREREAASGDYIRGDATALESLLTKRDPATFMSPGGDVAVGASEAARAQIAGAASFGPASTGHFEVLGHGASGDLAYWTGRQIATMDIKGRELPVPMVLRTTEIFRFENDEWKLVHRHADMP</sequence>
<keyword evidence="2" id="KW-0413">Isomerase</keyword>
<dbReference type="InterPro" id="IPR037401">
    <property type="entry name" value="SnoaL-like"/>
</dbReference>
<reference evidence="2 3" key="1">
    <citation type="submission" date="2020-07" db="EMBL/GenBank/DDBJ databases">
        <title>Sequencing the genomes of 1000 actinobacteria strains.</title>
        <authorList>
            <person name="Klenk H.-P."/>
        </authorList>
    </citation>
    <scope>NUCLEOTIDE SEQUENCE [LARGE SCALE GENOMIC DNA]</scope>
    <source>
        <strain evidence="2 3">DSM 26341</strain>
    </source>
</reference>
<name>A0A7Z0IJH4_9MICO</name>
<dbReference type="SUPFAM" id="SSF54427">
    <property type="entry name" value="NTF2-like"/>
    <property type="match status" value="1"/>
</dbReference>
<dbReference type="EMBL" id="JACBZP010000001">
    <property type="protein sequence ID" value="NYI69412.1"/>
    <property type="molecule type" value="Genomic_DNA"/>
</dbReference>
<comment type="caution">
    <text evidence="2">The sequence shown here is derived from an EMBL/GenBank/DDBJ whole genome shotgun (WGS) entry which is preliminary data.</text>
</comment>
<feature type="domain" description="SnoaL-like" evidence="1">
    <location>
        <begin position="19"/>
        <end position="128"/>
    </location>
</feature>
<organism evidence="2 3">
    <name type="scientific">Spelaeicoccus albus</name>
    <dbReference type="NCBI Taxonomy" id="1280376"/>
    <lineage>
        <taxon>Bacteria</taxon>
        <taxon>Bacillati</taxon>
        <taxon>Actinomycetota</taxon>
        <taxon>Actinomycetes</taxon>
        <taxon>Micrococcales</taxon>
        <taxon>Brevibacteriaceae</taxon>
        <taxon>Spelaeicoccus</taxon>
    </lineage>
</organism>
<dbReference type="GO" id="GO:0016853">
    <property type="term" value="F:isomerase activity"/>
    <property type="evidence" value="ECO:0007669"/>
    <property type="project" value="UniProtKB-KW"/>
</dbReference>
<dbReference type="RefSeq" id="WP_179429644.1">
    <property type="nucleotide sequence ID" value="NZ_JACBZP010000001.1"/>
</dbReference>
<dbReference type="Pfam" id="PF13474">
    <property type="entry name" value="SnoaL_3"/>
    <property type="match status" value="1"/>
</dbReference>
<accession>A0A7Z0IJH4</accession>